<dbReference type="InterPro" id="IPR050388">
    <property type="entry name" value="ABC_Ni/Peptide_Import"/>
</dbReference>
<evidence type="ECO:0000313" key="9">
    <source>
        <dbReference type="EMBL" id="QJC57946.1"/>
    </source>
</evidence>
<dbReference type="KEGG" id="pvac:HC248_03278"/>
<keyword evidence="4" id="KW-1003">Cell membrane</keyword>
<evidence type="ECO:0000313" key="10">
    <source>
        <dbReference type="Proteomes" id="UP000502041"/>
    </source>
</evidence>
<sequence length="337" mass="36120">MNAVLKQSHVEPLAQHSDPLISIRGLQVGFDNGQRIVPVLHGIDLDIQSGEAVGIVGESGCGKSVTWLAVLGLLGPKARVSGTVHLDQQAIHHLSGDQLAGIRGKRIAMIFQDPASALNPVHSIGKQLIESLQLHRGLRGQAARAEALRLLDRVHIPNPVERLTCYPHEMSGGTNQRVMIAMALAGEPDLLVADEPTTALDATIQAQILQLLAEIRRDSQMAMALISHDLGVIAEVSDRVLVMYAGRIVEQSSARQLFDSARHPYSRGLLQALPDLAGPRQPLVAIPGSVPEPGRLPSGCSFRPRCQQADAACAMGVPAQRWVERGHQVACLQTASL</sequence>
<dbReference type="Pfam" id="PF00005">
    <property type="entry name" value="ABC_tran"/>
    <property type="match status" value="1"/>
</dbReference>
<proteinExistence type="inferred from homology"/>
<comment type="similarity">
    <text evidence="2">Belongs to the ABC transporter superfamily.</text>
</comment>
<accession>A0A6H2HEQ9</accession>
<dbReference type="CDD" id="cd03257">
    <property type="entry name" value="ABC_NikE_OppD_transporters"/>
    <property type="match status" value="1"/>
</dbReference>
<dbReference type="GO" id="GO:0005524">
    <property type="term" value="F:ATP binding"/>
    <property type="evidence" value="ECO:0007669"/>
    <property type="project" value="UniProtKB-KW"/>
</dbReference>
<dbReference type="InterPro" id="IPR003593">
    <property type="entry name" value="AAA+_ATPase"/>
</dbReference>
<reference evidence="9 10" key="1">
    <citation type="submission" date="2020-04" db="EMBL/GenBank/DDBJ databases">
        <title>Complete genome of a Psychrophilic, Marine, Gas Vacuolate Bacterium Polaromonas vacuolata KCTC 22033T.</title>
        <authorList>
            <person name="Hwang K."/>
            <person name="Kim K.M."/>
        </authorList>
    </citation>
    <scope>NUCLEOTIDE SEQUENCE [LARGE SCALE GENOMIC DNA]</scope>
    <source>
        <strain evidence="9 10">KCTC 22033</strain>
    </source>
</reference>
<dbReference type="Pfam" id="PF08352">
    <property type="entry name" value="oligo_HPY"/>
    <property type="match status" value="1"/>
</dbReference>
<dbReference type="InterPro" id="IPR027417">
    <property type="entry name" value="P-loop_NTPase"/>
</dbReference>
<evidence type="ECO:0000256" key="2">
    <source>
        <dbReference type="ARBA" id="ARBA00005417"/>
    </source>
</evidence>
<dbReference type="SMART" id="SM00382">
    <property type="entry name" value="AAA"/>
    <property type="match status" value="1"/>
</dbReference>
<dbReference type="EMBL" id="CP051461">
    <property type="protein sequence ID" value="QJC57946.1"/>
    <property type="molecule type" value="Genomic_DNA"/>
</dbReference>
<evidence type="ECO:0000256" key="6">
    <source>
        <dbReference type="ARBA" id="ARBA00022840"/>
    </source>
</evidence>
<keyword evidence="10" id="KW-1185">Reference proteome</keyword>
<organism evidence="9 10">
    <name type="scientific">Polaromonas vacuolata</name>
    <dbReference type="NCBI Taxonomy" id="37448"/>
    <lineage>
        <taxon>Bacteria</taxon>
        <taxon>Pseudomonadati</taxon>
        <taxon>Pseudomonadota</taxon>
        <taxon>Betaproteobacteria</taxon>
        <taxon>Burkholderiales</taxon>
        <taxon>Comamonadaceae</taxon>
        <taxon>Polaromonas</taxon>
    </lineage>
</organism>
<name>A0A6H2HEQ9_9BURK</name>
<dbReference type="Proteomes" id="UP000502041">
    <property type="component" value="Chromosome"/>
</dbReference>
<dbReference type="FunFam" id="3.40.50.300:FF:000016">
    <property type="entry name" value="Oligopeptide ABC transporter ATP-binding component"/>
    <property type="match status" value="1"/>
</dbReference>
<dbReference type="NCBIfam" id="TIGR01727">
    <property type="entry name" value="oligo_HPY"/>
    <property type="match status" value="1"/>
</dbReference>
<dbReference type="SUPFAM" id="SSF52540">
    <property type="entry name" value="P-loop containing nucleoside triphosphate hydrolases"/>
    <property type="match status" value="1"/>
</dbReference>
<feature type="domain" description="ABC transporter" evidence="8">
    <location>
        <begin position="23"/>
        <end position="270"/>
    </location>
</feature>
<comment type="subcellular location">
    <subcellularLocation>
        <location evidence="1">Cell inner membrane</location>
        <topology evidence="1">Peripheral membrane protein</topology>
    </subcellularLocation>
</comment>
<dbReference type="PANTHER" id="PTHR43297:SF2">
    <property type="entry name" value="DIPEPTIDE TRANSPORT ATP-BINDING PROTEIN DPPD"/>
    <property type="match status" value="1"/>
</dbReference>
<dbReference type="InterPro" id="IPR013563">
    <property type="entry name" value="Oligopep_ABC_C"/>
</dbReference>
<dbReference type="InterPro" id="IPR003439">
    <property type="entry name" value="ABC_transporter-like_ATP-bd"/>
</dbReference>
<dbReference type="AlphaFoldDB" id="A0A6H2HEQ9"/>
<evidence type="ECO:0000256" key="1">
    <source>
        <dbReference type="ARBA" id="ARBA00004417"/>
    </source>
</evidence>
<keyword evidence="6 9" id="KW-0067">ATP-binding</keyword>
<evidence type="ECO:0000259" key="8">
    <source>
        <dbReference type="PROSITE" id="PS50893"/>
    </source>
</evidence>
<keyword evidence="7" id="KW-0472">Membrane</keyword>
<dbReference type="GO" id="GO:0055085">
    <property type="term" value="P:transmembrane transport"/>
    <property type="evidence" value="ECO:0007669"/>
    <property type="project" value="UniProtKB-ARBA"/>
</dbReference>
<evidence type="ECO:0000256" key="4">
    <source>
        <dbReference type="ARBA" id="ARBA00022475"/>
    </source>
</evidence>
<evidence type="ECO:0000256" key="7">
    <source>
        <dbReference type="ARBA" id="ARBA00023136"/>
    </source>
</evidence>
<protein>
    <submittedName>
        <fullName evidence="9">Oligopeptide transport ATP-binding protein OppD</fullName>
    </submittedName>
</protein>
<keyword evidence="5" id="KW-0547">Nucleotide-binding</keyword>
<evidence type="ECO:0000256" key="3">
    <source>
        <dbReference type="ARBA" id="ARBA00022448"/>
    </source>
</evidence>
<dbReference type="GO" id="GO:0016887">
    <property type="term" value="F:ATP hydrolysis activity"/>
    <property type="evidence" value="ECO:0007669"/>
    <property type="project" value="InterPro"/>
</dbReference>
<evidence type="ECO:0000256" key="5">
    <source>
        <dbReference type="ARBA" id="ARBA00022741"/>
    </source>
</evidence>
<dbReference type="PANTHER" id="PTHR43297">
    <property type="entry name" value="OLIGOPEPTIDE TRANSPORT ATP-BINDING PROTEIN APPD"/>
    <property type="match status" value="1"/>
</dbReference>
<dbReference type="PROSITE" id="PS50893">
    <property type="entry name" value="ABC_TRANSPORTER_2"/>
    <property type="match status" value="1"/>
</dbReference>
<dbReference type="RefSeq" id="WP_168923392.1">
    <property type="nucleotide sequence ID" value="NZ_CP051461.1"/>
</dbReference>
<gene>
    <name evidence="9" type="primary">oppD</name>
    <name evidence="9" type="ORF">HC248_03278</name>
</gene>
<dbReference type="GO" id="GO:0005886">
    <property type="term" value="C:plasma membrane"/>
    <property type="evidence" value="ECO:0007669"/>
    <property type="project" value="UniProtKB-SubCell"/>
</dbReference>
<keyword evidence="3" id="KW-0813">Transport</keyword>
<dbReference type="GO" id="GO:0015833">
    <property type="term" value="P:peptide transport"/>
    <property type="evidence" value="ECO:0007669"/>
    <property type="project" value="InterPro"/>
</dbReference>
<dbReference type="Gene3D" id="3.40.50.300">
    <property type="entry name" value="P-loop containing nucleotide triphosphate hydrolases"/>
    <property type="match status" value="1"/>
</dbReference>